<accession>A0A6C0DM92</accession>
<proteinExistence type="predicted"/>
<organism evidence="1">
    <name type="scientific">viral metagenome</name>
    <dbReference type="NCBI Taxonomy" id="1070528"/>
    <lineage>
        <taxon>unclassified sequences</taxon>
        <taxon>metagenomes</taxon>
        <taxon>organismal metagenomes</taxon>
    </lineage>
</organism>
<reference evidence="1" key="1">
    <citation type="journal article" date="2020" name="Nature">
        <title>Giant virus diversity and host interactions through global metagenomics.</title>
        <authorList>
            <person name="Schulz F."/>
            <person name="Roux S."/>
            <person name="Paez-Espino D."/>
            <person name="Jungbluth S."/>
            <person name="Walsh D.A."/>
            <person name="Denef V.J."/>
            <person name="McMahon K.D."/>
            <person name="Konstantinidis K.T."/>
            <person name="Eloe-Fadrosh E.A."/>
            <person name="Kyrpides N.C."/>
            <person name="Woyke T."/>
        </authorList>
    </citation>
    <scope>NUCLEOTIDE SEQUENCE</scope>
    <source>
        <strain evidence="1">GVMAG-M-3300023174-3</strain>
    </source>
</reference>
<dbReference type="EMBL" id="MN739647">
    <property type="protein sequence ID" value="QHT18048.1"/>
    <property type="molecule type" value="Genomic_DNA"/>
</dbReference>
<protein>
    <submittedName>
        <fullName evidence="1">Uncharacterized protein</fullName>
    </submittedName>
</protein>
<dbReference type="AlphaFoldDB" id="A0A6C0DM92"/>
<name>A0A6C0DM92_9ZZZZ</name>
<sequence>MPSILSSSMLNKKHEDNCGRGVPALNNVGVACVKHFWDI</sequence>
<evidence type="ECO:0000313" key="1">
    <source>
        <dbReference type="EMBL" id="QHT18048.1"/>
    </source>
</evidence>